<dbReference type="STRING" id="1005945.SAMN05216561_10171"/>
<dbReference type="OrthoDB" id="9977754at2"/>
<gene>
    <name evidence="1" type="ORF">SAMN05216561_10171</name>
</gene>
<evidence type="ECO:0000313" key="2">
    <source>
        <dbReference type="Proteomes" id="UP000198649"/>
    </source>
</evidence>
<organism evidence="1 2">
    <name type="scientific">Nocardioides psychrotolerans</name>
    <dbReference type="NCBI Taxonomy" id="1005945"/>
    <lineage>
        <taxon>Bacteria</taxon>
        <taxon>Bacillati</taxon>
        <taxon>Actinomycetota</taxon>
        <taxon>Actinomycetes</taxon>
        <taxon>Propionibacteriales</taxon>
        <taxon>Nocardioidaceae</taxon>
        <taxon>Nocardioides</taxon>
    </lineage>
</organism>
<evidence type="ECO:0000313" key="1">
    <source>
        <dbReference type="EMBL" id="SFH60215.1"/>
    </source>
</evidence>
<dbReference type="Proteomes" id="UP000198649">
    <property type="component" value="Unassembled WGS sequence"/>
</dbReference>
<accession>A0A1I3BD33</accession>
<dbReference type="RefSeq" id="WP_091109472.1">
    <property type="nucleotide sequence ID" value="NZ_BKAF01000001.1"/>
</dbReference>
<keyword evidence="2" id="KW-1185">Reference proteome</keyword>
<dbReference type="EMBL" id="FOQG01000001">
    <property type="protein sequence ID" value="SFH60215.1"/>
    <property type="molecule type" value="Genomic_DNA"/>
</dbReference>
<proteinExistence type="predicted"/>
<reference evidence="1 2" key="1">
    <citation type="submission" date="2016-10" db="EMBL/GenBank/DDBJ databases">
        <authorList>
            <person name="de Groot N.N."/>
        </authorList>
    </citation>
    <scope>NUCLEOTIDE SEQUENCE [LARGE SCALE GENOMIC DNA]</scope>
    <source>
        <strain evidence="1 2">CGMCC 1.11156</strain>
    </source>
</reference>
<protein>
    <recommendedName>
        <fullName evidence="3">Excreted virulence factor EspC, type VII ESX diderm</fullName>
    </recommendedName>
</protein>
<sequence>MNQPHGPQVGAELAELYLKGKSTLPLVAGEVNGAADNVQGATIYSAMSRSAALGLGASGCYDSFSAARSSLSMRLETLGQQLDTAGINIMKTARDLADVDAATSTAFRNHGGEFPQ</sequence>
<dbReference type="AlphaFoldDB" id="A0A1I3BD33"/>
<evidence type="ECO:0008006" key="3">
    <source>
        <dbReference type="Google" id="ProtNLM"/>
    </source>
</evidence>
<name>A0A1I3BD33_9ACTN</name>